<evidence type="ECO:0000256" key="1">
    <source>
        <dbReference type="ARBA" id="ARBA00004141"/>
    </source>
</evidence>
<dbReference type="Gene3D" id="1.20.1070.10">
    <property type="entry name" value="Rhodopsin 7-helix transmembrane proteins"/>
    <property type="match status" value="1"/>
</dbReference>
<keyword evidence="9 13" id="KW-0675">Receptor</keyword>
<dbReference type="RefSeq" id="XP_021114359.1">
    <property type="nucleotide sequence ID" value="XM_021258700.1"/>
</dbReference>
<keyword evidence="3 13" id="KW-0919">Taste</keyword>
<evidence type="ECO:0000256" key="14">
    <source>
        <dbReference type="SAM" id="Phobius"/>
    </source>
</evidence>
<evidence type="ECO:0000256" key="9">
    <source>
        <dbReference type="ARBA" id="ARBA00023170"/>
    </source>
</evidence>
<dbReference type="SUPFAM" id="SSF81321">
    <property type="entry name" value="Family A G protein-coupled receptor-like"/>
    <property type="match status" value="1"/>
</dbReference>
<feature type="transmembrane region" description="Helical" evidence="14">
    <location>
        <begin position="129"/>
        <end position="149"/>
    </location>
</feature>
<keyword evidence="5 13" id="KW-0812">Transmembrane</keyword>
<keyword evidence="15" id="KW-1185">Reference proteome</keyword>
<dbReference type="GeneID" id="110349335"/>
<dbReference type="Pfam" id="PF05296">
    <property type="entry name" value="TAS2R"/>
    <property type="match status" value="1"/>
</dbReference>
<feature type="transmembrane region" description="Helical" evidence="14">
    <location>
        <begin position="174"/>
        <end position="200"/>
    </location>
</feature>
<evidence type="ECO:0000313" key="15">
    <source>
        <dbReference type="Proteomes" id="UP000694906"/>
    </source>
</evidence>
<dbReference type="Proteomes" id="UP000694906">
    <property type="component" value="Unplaced"/>
</dbReference>
<accession>A0AAX6T146</accession>
<evidence type="ECO:0000256" key="7">
    <source>
        <dbReference type="ARBA" id="ARBA00023040"/>
    </source>
</evidence>
<protein>
    <recommendedName>
        <fullName evidence="13">Taste receptor type 2</fullName>
    </recommendedName>
</protein>
<dbReference type="PANTHER" id="PTHR11394">
    <property type="entry name" value="TASTE RECEPTOR TYPE 2"/>
    <property type="match status" value="1"/>
</dbReference>
<proteinExistence type="inferred from homology"/>
<dbReference type="GO" id="GO:0033038">
    <property type="term" value="F:bitter taste receptor activity"/>
    <property type="evidence" value="ECO:0007669"/>
    <property type="project" value="InterPro"/>
</dbReference>
<keyword evidence="8 13" id="KW-0472">Membrane</keyword>
<keyword evidence="7 13" id="KW-0297">G-protein coupled receptor</keyword>
<evidence type="ECO:0000256" key="4">
    <source>
        <dbReference type="ARBA" id="ARBA00022606"/>
    </source>
</evidence>
<keyword evidence="11 13" id="KW-0807">Transducer</keyword>
<dbReference type="FunFam" id="1.20.1070.10:FF:000042">
    <property type="entry name" value="Taste receptor type 2 member 7"/>
    <property type="match status" value="1"/>
</dbReference>
<feature type="transmembrane region" description="Helical" evidence="14">
    <location>
        <begin position="230"/>
        <end position="255"/>
    </location>
</feature>
<feature type="transmembrane region" description="Helical" evidence="14">
    <location>
        <begin position="261"/>
        <end position="282"/>
    </location>
</feature>
<keyword evidence="10" id="KW-0325">Glycoprotein</keyword>
<keyword evidence="6 14" id="KW-1133">Transmembrane helix</keyword>
<name>A0AAX6T146_HETGA</name>
<dbReference type="GO" id="GO:0004930">
    <property type="term" value="F:G protein-coupled receptor activity"/>
    <property type="evidence" value="ECO:0007669"/>
    <property type="project" value="UniProtKB-KW"/>
</dbReference>
<evidence type="ECO:0000313" key="16">
    <source>
        <dbReference type="RefSeq" id="XP_021114359.1"/>
    </source>
</evidence>
<feature type="transmembrane region" description="Helical" evidence="14">
    <location>
        <begin position="87"/>
        <end position="109"/>
    </location>
</feature>
<organism evidence="15 16">
    <name type="scientific">Heterocephalus glaber</name>
    <name type="common">Naked mole rat</name>
    <dbReference type="NCBI Taxonomy" id="10181"/>
    <lineage>
        <taxon>Eukaryota</taxon>
        <taxon>Metazoa</taxon>
        <taxon>Chordata</taxon>
        <taxon>Craniata</taxon>
        <taxon>Vertebrata</taxon>
        <taxon>Euteleostomi</taxon>
        <taxon>Mammalia</taxon>
        <taxon>Eutheria</taxon>
        <taxon>Euarchontoglires</taxon>
        <taxon>Glires</taxon>
        <taxon>Rodentia</taxon>
        <taxon>Hystricomorpha</taxon>
        <taxon>Bathyergidae</taxon>
        <taxon>Heterocephalus</taxon>
    </lineage>
</organism>
<evidence type="ECO:0000256" key="2">
    <source>
        <dbReference type="ARBA" id="ARBA00007376"/>
    </source>
</evidence>
<comment type="subcellular location">
    <subcellularLocation>
        <location evidence="1 13">Membrane</location>
        <topology evidence="1 13">Multi-pass membrane protein</topology>
    </subcellularLocation>
</comment>
<reference evidence="16" key="1">
    <citation type="submission" date="2025-08" db="UniProtKB">
        <authorList>
            <consortium name="RefSeq"/>
        </authorList>
    </citation>
    <scope>IDENTIFICATION</scope>
</reference>
<evidence type="ECO:0000256" key="8">
    <source>
        <dbReference type="ARBA" id="ARBA00023136"/>
    </source>
</evidence>
<dbReference type="AlphaFoldDB" id="A0AAX6T146"/>
<dbReference type="CTD" id="50839"/>
<comment type="similarity">
    <text evidence="2 12">Belongs to the G-protein coupled receptor T2R family.</text>
</comment>
<evidence type="ECO:0000256" key="3">
    <source>
        <dbReference type="ARBA" id="ARBA00022480"/>
    </source>
</evidence>
<gene>
    <name evidence="16" type="primary">Tas2r10</name>
</gene>
<dbReference type="GO" id="GO:0016020">
    <property type="term" value="C:membrane"/>
    <property type="evidence" value="ECO:0007669"/>
    <property type="project" value="UniProtKB-SubCell"/>
</dbReference>
<evidence type="ECO:0000256" key="11">
    <source>
        <dbReference type="ARBA" id="ARBA00023224"/>
    </source>
</evidence>
<feature type="transmembrane region" description="Helical" evidence="14">
    <location>
        <begin position="43"/>
        <end position="67"/>
    </location>
</feature>
<sequence length="309" mass="35592">MPSPVEIFFIFVATSESVLGVLGNGHIGFVNCTDCITKKKSSLICFILTGLAISRICVIWLIILNGYIKVFFPDRYMFSNFVEYGSYLWAVFNHLNIAFVTSLSIFYFLKIANFSHSIFLWLKRRINTVFTLLMGCLLLSFIFNFLQVVKITNDYKMKYRNTSWQLHVRSRELFIGHIFLNLGVFFFFMVSVITCLLLIFSLWRHHRQMQLNVTGFRDVNTEAHVKAMKVLLSFIILYVLYLAGIIIEAACSVVPENKPLFLFGLINTALCPCAHSLILMLGNSQLKQTSLRVVQQLKCCEKRQNLRVA</sequence>
<evidence type="ECO:0000256" key="6">
    <source>
        <dbReference type="ARBA" id="ARBA00022989"/>
    </source>
</evidence>
<dbReference type="InterPro" id="IPR007960">
    <property type="entry name" value="TAS2R"/>
</dbReference>
<keyword evidence="4 13" id="KW-0716">Sensory transduction</keyword>
<evidence type="ECO:0000256" key="5">
    <source>
        <dbReference type="ARBA" id="ARBA00022692"/>
    </source>
</evidence>
<dbReference type="CDD" id="cd15021">
    <property type="entry name" value="7tm_TAS2R10"/>
    <property type="match status" value="1"/>
</dbReference>
<evidence type="ECO:0000256" key="12">
    <source>
        <dbReference type="RuleBase" id="RU004423"/>
    </source>
</evidence>
<evidence type="ECO:0000256" key="10">
    <source>
        <dbReference type="ARBA" id="ARBA00023180"/>
    </source>
</evidence>
<feature type="transmembrane region" description="Helical" evidence="14">
    <location>
        <begin position="6"/>
        <end position="31"/>
    </location>
</feature>
<dbReference type="PANTHER" id="PTHR11394:SF63">
    <property type="entry name" value="TASTE RECEPTOR TYPE 2 MEMBER 10"/>
    <property type="match status" value="1"/>
</dbReference>
<evidence type="ECO:0000256" key="13">
    <source>
        <dbReference type="RuleBase" id="RU004424"/>
    </source>
</evidence>